<reference evidence="8" key="1">
    <citation type="journal article" date="2020" name="mSystems">
        <title>Genome- and Community-Level Interaction Insights into Carbon Utilization and Element Cycling Functions of Hydrothermarchaeota in Hydrothermal Sediment.</title>
        <authorList>
            <person name="Zhou Z."/>
            <person name="Liu Y."/>
            <person name="Xu W."/>
            <person name="Pan J."/>
            <person name="Luo Z.H."/>
            <person name="Li M."/>
        </authorList>
    </citation>
    <scope>NUCLEOTIDE SEQUENCE [LARGE SCALE GENOMIC DNA]</scope>
    <source>
        <strain evidence="8">HyVt-369</strain>
    </source>
</reference>
<comment type="caution">
    <text evidence="8">The sequence shown here is derived from an EMBL/GenBank/DDBJ whole genome shotgun (WGS) entry which is preliminary data.</text>
</comment>
<protein>
    <submittedName>
        <fullName evidence="8">MGMT family protein</fullName>
    </submittedName>
</protein>
<dbReference type="Pfam" id="PF01035">
    <property type="entry name" value="DNA_binding_1"/>
    <property type="match status" value="1"/>
</dbReference>
<evidence type="ECO:0000259" key="7">
    <source>
        <dbReference type="Pfam" id="PF01035"/>
    </source>
</evidence>
<feature type="domain" description="Methylated-DNA-[protein]-cysteine S-methyltransferase DNA binding" evidence="7">
    <location>
        <begin position="12"/>
        <end position="92"/>
    </location>
</feature>
<keyword evidence="3" id="KW-0808">Transferase</keyword>
<dbReference type="PANTHER" id="PTHR10815">
    <property type="entry name" value="METHYLATED-DNA--PROTEIN-CYSTEINE METHYLTRANSFERASE"/>
    <property type="match status" value="1"/>
</dbReference>
<keyword evidence="2" id="KW-0489">Methyltransferase</keyword>
<dbReference type="EMBL" id="DRHL01000019">
    <property type="protein sequence ID" value="HEB13430.1"/>
    <property type="molecule type" value="Genomic_DNA"/>
</dbReference>
<evidence type="ECO:0000256" key="4">
    <source>
        <dbReference type="ARBA" id="ARBA00022763"/>
    </source>
</evidence>
<dbReference type="GO" id="GO:0003908">
    <property type="term" value="F:methylated-DNA-[protein]-cysteine S-methyltransferase activity"/>
    <property type="evidence" value="ECO:0007669"/>
    <property type="project" value="UniProtKB-EC"/>
</dbReference>
<dbReference type="InterPro" id="IPR001497">
    <property type="entry name" value="MethylDNA_cys_MeTrfase_AS"/>
</dbReference>
<organism evidence="8">
    <name type="scientific">candidate division CPR3 bacterium</name>
    <dbReference type="NCBI Taxonomy" id="2268181"/>
    <lineage>
        <taxon>Bacteria</taxon>
        <taxon>Bacteria division CPR3</taxon>
    </lineage>
</organism>
<evidence type="ECO:0000256" key="6">
    <source>
        <dbReference type="ARBA" id="ARBA00049348"/>
    </source>
</evidence>
<sequence>MQRLYSKRPITSFQKKVAEAVKRIPKGETRTYRQIAEYIGQPLACRAVGNALNKNRNPEVPCHRVIREDGSVGGYGMGGAEKKLELLHKEGVKI</sequence>
<name>A0A7C1NJK7_UNCC3</name>
<dbReference type="SUPFAM" id="SSF46767">
    <property type="entry name" value="Methylated DNA-protein cysteine methyltransferase, C-terminal domain"/>
    <property type="match status" value="1"/>
</dbReference>
<comment type="catalytic activity">
    <reaction evidence="1">
        <text>a 4-O-methyl-thymidine in DNA + L-cysteinyl-[protein] = a thymidine in DNA + S-methyl-L-cysteinyl-[protein]</text>
        <dbReference type="Rhea" id="RHEA:53428"/>
        <dbReference type="Rhea" id="RHEA-COMP:10131"/>
        <dbReference type="Rhea" id="RHEA-COMP:10132"/>
        <dbReference type="Rhea" id="RHEA-COMP:13555"/>
        <dbReference type="Rhea" id="RHEA-COMP:13556"/>
        <dbReference type="ChEBI" id="CHEBI:29950"/>
        <dbReference type="ChEBI" id="CHEBI:82612"/>
        <dbReference type="ChEBI" id="CHEBI:137386"/>
        <dbReference type="ChEBI" id="CHEBI:137387"/>
        <dbReference type="EC" id="2.1.1.63"/>
    </reaction>
</comment>
<dbReference type="InterPro" id="IPR036217">
    <property type="entry name" value="MethylDNA_cys_MeTrfase_DNAb"/>
</dbReference>
<dbReference type="Gene3D" id="1.10.10.10">
    <property type="entry name" value="Winged helix-like DNA-binding domain superfamily/Winged helix DNA-binding domain"/>
    <property type="match status" value="1"/>
</dbReference>
<accession>A0A7C1NJK7</accession>
<evidence type="ECO:0000313" key="8">
    <source>
        <dbReference type="EMBL" id="HEB13430.1"/>
    </source>
</evidence>
<dbReference type="GO" id="GO:0032259">
    <property type="term" value="P:methylation"/>
    <property type="evidence" value="ECO:0007669"/>
    <property type="project" value="UniProtKB-KW"/>
</dbReference>
<evidence type="ECO:0000256" key="3">
    <source>
        <dbReference type="ARBA" id="ARBA00022679"/>
    </source>
</evidence>
<dbReference type="GO" id="GO:0006281">
    <property type="term" value="P:DNA repair"/>
    <property type="evidence" value="ECO:0007669"/>
    <property type="project" value="UniProtKB-KW"/>
</dbReference>
<dbReference type="InterPro" id="IPR014048">
    <property type="entry name" value="MethylDNA_cys_MeTrfase_DNA-bd"/>
</dbReference>
<evidence type="ECO:0000256" key="5">
    <source>
        <dbReference type="ARBA" id="ARBA00023204"/>
    </source>
</evidence>
<keyword evidence="5" id="KW-0234">DNA repair</keyword>
<dbReference type="PANTHER" id="PTHR10815:SF13">
    <property type="entry name" value="METHYLATED-DNA--PROTEIN-CYSTEINE METHYLTRANSFERASE"/>
    <property type="match status" value="1"/>
</dbReference>
<dbReference type="CDD" id="cd06445">
    <property type="entry name" value="ATase"/>
    <property type="match status" value="1"/>
</dbReference>
<keyword evidence="4" id="KW-0227">DNA damage</keyword>
<dbReference type="AlphaFoldDB" id="A0A7C1NJK7"/>
<dbReference type="PROSITE" id="PS00374">
    <property type="entry name" value="MGMT"/>
    <property type="match status" value="1"/>
</dbReference>
<dbReference type="Proteomes" id="UP000885695">
    <property type="component" value="Unassembled WGS sequence"/>
</dbReference>
<dbReference type="NCBIfam" id="TIGR00589">
    <property type="entry name" value="ogt"/>
    <property type="match status" value="1"/>
</dbReference>
<comment type="catalytic activity">
    <reaction evidence="6">
        <text>a 6-O-methyl-2'-deoxyguanosine in DNA + L-cysteinyl-[protein] = S-methyl-L-cysteinyl-[protein] + a 2'-deoxyguanosine in DNA</text>
        <dbReference type="Rhea" id="RHEA:24000"/>
        <dbReference type="Rhea" id="RHEA-COMP:10131"/>
        <dbReference type="Rhea" id="RHEA-COMP:10132"/>
        <dbReference type="Rhea" id="RHEA-COMP:11367"/>
        <dbReference type="Rhea" id="RHEA-COMP:11368"/>
        <dbReference type="ChEBI" id="CHEBI:29950"/>
        <dbReference type="ChEBI" id="CHEBI:82612"/>
        <dbReference type="ChEBI" id="CHEBI:85445"/>
        <dbReference type="ChEBI" id="CHEBI:85448"/>
        <dbReference type="EC" id="2.1.1.63"/>
    </reaction>
</comment>
<dbReference type="InterPro" id="IPR036388">
    <property type="entry name" value="WH-like_DNA-bd_sf"/>
</dbReference>
<gene>
    <name evidence="8" type="ORF">ENI13_00435</name>
</gene>
<proteinExistence type="predicted"/>
<evidence type="ECO:0000256" key="1">
    <source>
        <dbReference type="ARBA" id="ARBA00001286"/>
    </source>
</evidence>
<evidence type="ECO:0000256" key="2">
    <source>
        <dbReference type="ARBA" id="ARBA00022603"/>
    </source>
</evidence>